<dbReference type="EMBL" id="NJET01000045">
    <property type="protein sequence ID" value="PHH63638.1"/>
    <property type="molecule type" value="Genomic_DNA"/>
</dbReference>
<protein>
    <submittedName>
        <fullName evidence="3">Uncharacterized protein</fullName>
    </submittedName>
</protein>
<organism evidence="3 4">
    <name type="scientific">Ophiocordyceps australis</name>
    <dbReference type="NCBI Taxonomy" id="1399860"/>
    <lineage>
        <taxon>Eukaryota</taxon>
        <taxon>Fungi</taxon>
        <taxon>Dikarya</taxon>
        <taxon>Ascomycota</taxon>
        <taxon>Pezizomycotina</taxon>
        <taxon>Sordariomycetes</taxon>
        <taxon>Hypocreomycetidae</taxon>
        <taxon>Hypocreales</taxon>
        <taxon>Ophiocordycipitaceae</taxon>
        <taxon>Ophiocordyceps</taxon>
    </lineage>
</organism>
<feature type="compositionally biased region" description="Basic residues" evidence="1">
    <location>
        <begin position="468"/>
        <end position="482"/>
    </location>
</feature>
<proteinExistence type="predicted"/>
<evidence type="ECO:0000256" key="2">
    <source>
        <dbReference type="SAM" id="SignalP"/>
    </source>
</evidence>
<feature type="signal peptide" evidence="2">
    <location>
        <begin position="1"/>
        <end position="20"/>
    </location>
</feature>
<keyword evidence="4" id="KW-1185">Reference proteome</keyword>
<dbReference type="Proteomes" id="UP000226192">
    <property type="component" value="Unassembled WGS sequence"/>
</dbReference>
<evidence type="ECO:0000256" key="1">
    <source>
        <dbReference type="SAM" id="MobiDB-lite"/>
    </source>
</evidence>
<comment type="caution">
    <text evidence="3">The sequence shown here is derived from an EMBL/GenBank/DDBJ whole genome shotgun (WGS) entry which is preliminary data.</text>
</comment>
<feature type="compositionally biased region" description="Basic and acidic residues" evidence="1">
    <location>
        <begin position="483"/>
        <end position="493"/>
    </location>
</feature>
<dbReference type="STRING" id="1399860.A0A2C5XIA3"/>
<dbReference type="OrthoDB" id="4910267at2759"/>
<feature type="region of interest" description="Disordered" evidence="1">
    <location>
        <begin position="456"/>
        <end position="534"/>
    </location>
</feature>
<accession>A0A2C5XIA3</accession>
<feature type="chain" id="PRO_5012157448" evidence="2">
    <location>
        <begin position="21"/>
        <end position="534"/>
    </location>
</feature>
<evidence type="ECO:0000313" key="3">
    <source>
        <dbReference type="EMBL" id="PHH63638.1"/>
    </source>
</evidence>
<evidence type="ECO:0000313" key="4">
    <source>
        <dbReference type="Proteomes" id="UP000226192"/>
    </source>
</evidence>
<reference evidence="3 4" key="1">
    <citation type="submission" date="2017-06" db="EMBL/GenBank/DDBJ databases">
        <title>Ant-infecting Ophiocordyceps genomes reveal a high diversity of potential behavioral manipulation genes and a possible major role for enterotoxins.</title>
        <authorList>
            <person name="De Bekker C."/>
            <person name="Evans H.C."/>
            <person name="Brachmann A."/>
            <person name="Hughes D.P."/>
        </authorList>
    </citation>
    <scope>NUCLEOTIDE SEQUENCE [LARGE SCALE GENOMIC DNA]</scope>
    <source>
        <strain evidence="3 4">Map64</strain>
    </source>
</reference>
<keyword evidence="2" id="KW-0732">Signal</keyword>
<dbReference type="AlphaFoldDB" id="A0A2C5XIA3"/>
<name>A0A2C5XIA3_9HYPO</name>
<gene>
    <name evidence="3" type="ORF">CDD81_5619</name>
</gene>
<sequence>MRVSTLFLSILATWICLGNAKFQPLGSSVQEAQIREAMQELQQNINFNESNLPYWSSNIDEPSCWRLHMCLRVFFKRKLSFIFNKNAKNGYGGLNITVFPKRDILRTARNLLGTPVTLTREKSSVDIESTTSGWTIGVGSNVGGFKFADQLFAQGGLTISASYSNHLTTMKQLSVSDSSSFSCPSGFVCTSEAWTIYVKIKGPCQGTNKVECEWNKIDPCAQSGLPNGWECSQMLDFKNKVCKPQVCEVVAPVFEGDKPLYAEVFFQRPIAGFHPKPKITGYSSGFYHLGSQDYIYDATRYDDKFWKSSLGWHINDAYPNLGDEVAKFKHQVPQLLGFESRCYKLDSMEWYCPLEPLGKRYSGGVNVGGVLKQKYAREEIPEPSTQAMAKCLEDTMADMDMEANPELFVQLTREFFRLYMEQVKLSEPPSASLRGPILWAKRHGWNNIAEMLTKARRLKEKNRDMPKNKRGKKSKTGGRRLKSHENEIGKPVEDATNTTVARIDSAPTISHDATRQDKKGQGGRAKVLKRSRWA</sequence>